<dbReference type="GO" id="GO:0005662">
    <property type="term" value="C:DNA replication factor A complex"/>
    <property type="evidence" value="ECO:0007669"/>
    <property type="project" value="TreeGrafter"/>
</dbReference>
<feature type="region of interest" description="Disordered" evidence="5">
    <location>
        <begin position="173"/>
        <end position="204"/>
    </location>
</feature>
<dbReference type="Pfam" id="PF08784">
    <property type="entry name" value="RPA_C"/>
    <property type="match status" value="1"/>
</dbReference>
<dbReference type="GO" id="GO:0003697">
    <property type="term" value="F:single-stranded DNA binding"/>
    <property type="evidence" value="ECO:0007669"/>
    <property type="project" value="TreeGrafter"/>
</dbReference>
<dbReference type="AlphaFoldDB" id="A0A516AFX2"/>
<keyword evidence="4" id="KW-0539">Nucleus</keyword>
<dbReference type="PANTHER" id="PTHR13989:SF16">
    <property type="entry name" value="REPLICATION PROTEIN A2"/>
    <property type="match status" value="1"/>
</dbReference>
<feature type="domain" description="Replication protein A C-terminal" evidence="6">
    <location>
        <begin position="223"/>
        <end position="281"/>
    </location>
</feature>
<dbReference type="Gene3D" id="1.10.10.10">
    <property type="entry name" value="Winged helix-like DNA-binding domain superfamily/Winged helix DNA-binding domain"/>
    <property type="match status" value="1"/>
</dbReference>
<proteinExistence type="evidence at transcript level"/>
<dbReference type="GO" id="GO:0035861">
    <property type="term" value="C:site of double-strand break"/>
    <property type="evidence" value="ECO:0007669"/>
    <property type="project" value="TreeGrafter"/>
</dbReference>
<dbReference type="PANTHER" id="PTHR13989">
    <property type="entry name" value="REPLICATION PROTEIN A-RELATED"/>
    <property type="match status" value="1"/>
</dbReference>
<evidence type="ECO:0000256" key="2">
    <source>
        <dbReference type="ARBA" id="ARBA00007815"/>
    </source>
</evidence>
<reference evidence="7" key="1">
    <citation type="journal article" date="2019" name="Microorganisms">
        <title>DNA Damage Response Pathways in Dinoflagellates.</title>
        <authorList>
            <person name="Li C."/>
            <person name="Wong J."/>
        </authorList>
    </citation>
    <scope>NUCLEOTIDE SEQUENCE</scope>
</reference>
<evidence type="ECO:0000256" key="4">
    <source>
        <dbReference type="ARBA" id="ARBA00023242"/>
    </source>
</evidence>
<evidence type="ECO:0000313" key="7">
    <source>
        <dbReference type="EMBL" id="QDO16213.1"/>
    </source>
</evidence>
<evidence type="ECO:0000259" key="6">
    <source>
        <dbReference type="Pfam" id="PF08784"/>
    </source>
</evidence>
<dbReference type="Gene3D" id="2.40.50.140">
    <property type="entry name" value="Nucleic acid-binding proteins"/>
    <property type="match status" value="1"/>
</dbReference>
<dbReference type="SUPFAM" id="SSF46785">
    <property type="entry name" value="Winged helix' DNA-binding domain"/>
    <property type="match status" value="1"/>
</dbReference>
<dbReference type="GO" id="GO:0006289">
    <property type="term" value="P:nucleotide-excision repair"/>
    <property type="evidence" value="ECO:0007669"/>
    <property type="project" value="TreeGrafter"/>
</dbReference>
<accession>A0A516AFX2</accession>
<feature type="compositionally biased region" description="Low complexity" evidence="5">
    <location>
        <begin position="184"/>
        <end position="193"/>
    </location>
</feature>
<sequence length="287" mass="30123">MFGAAPSFASQGASLTMGFAPGGQAGAGPEAALKRARQEDRQTCLPVTVRAVERALERRAEAGEEALSFHGTEPGMLILVGTVEAMARQAASIEFSLNDATGRIKARYYLSDRQGRELEDLAPGRHVSVFGGVRTAPEVHLAVTGLRLVQSADEVSFHLIEAAHAALRLQRRHLEPKTPSKPPASARTADAAAMDVSPPKLERPPAEVAPAAVPAAPKAALSGDGLRKAIFAFLQKEGDGRPEGVSFAALCGHADPAPADEVSAALELLVNDGEIYTTIDDGHFQVV</sequence>
<evidence type="ECO:0000256" key="5">
    <source>
        <dbReference type="SAM" id="MobiDB-lite"/>
    </source>
</evidence>
<dbReference type="SUPFAM" id="SSF50249">
    <property type="entry name" value="Nucleic acid-binding proteins"/>
    <property type="match status" value="1"/>
</dbReference>
<dbReference type="InterPro" id="IPR012340">
    <property type="entry name" value="NA-bd_OB-fold"/>
</dbReference>
<dbReference type="EMBL" id="MN125746">
    <property type="protein sequence ID" value="QDO16213.1"/>
    <property type="molecule type" value="mRNA"/>
</dbReference>
<dbReference type="InterPro" id="IPR014892">
    <property type="entry name" value="RPA_C"/>
</dbReference>
<name>A0A516AFX2_LINPO</name>
<dbReference type="InterPro" id="IPR036390">
    <property type="entry name" value="WH_DNA-bd_sf"/>
</dbReference>
<dbReference type="InterPro" id="IPR040260">
    <property type="entry name" value="RFA2-like"/>
</dbReference>
<dbReference type="GO" id="GO:0006260">
    <property type="term" value="P:DNA replication"/>
    <property type="evidence" value="ECO:0007669"/>
    <property type="project" value="TreeGrafter"/>
</dbReference>
<dbReference type="GO" id="GO:0000781">
    <property type="term" value="C:chromosome, telomeric region"/>
    <property type="evidence" value="ECO:0007669"/>
    <property type="project" value="TreeGrafter"/>
</dbReference>
<dbReference type="InterPro" id="IPR036388">
    <property type="entry name" value="WH-like_DNA-bd_sf"/>
</dbReference>
<organism evidence="7">
    <name type="scientific">Lingulaulax polyedra</name>
    <name type="common">Dinoflagellate</name>
    <name type="synonym">Lingulodinium polyedra</name>
    <dbReference type="NCBI Taxonomy" id="160621"/>
    <lineage>
        <taxon>Eukaryota</taxon>
        <taxon>Sar</taxon>
        <taxon>Alveolata</taxon>
        <taxon>Dinophyceae</taxon>
        <taxon>Gonyaulacales</taxon>
        <taxon>Lingulodiniaceae</taxon>
        <taxon>Lingulaulax</taxon>
    </lineage>
</organism>
<evidence type="ECO:0000256" key="3">
    <source>
        <dbReference type="ARBA" id="ARBA00023125"/>
    </source>
</evidence>
<protein>
    <submittedName>
        <fullName evidence="7">Replication protein A 32 kDa subunit</fullName>
    </submittedName>
</protein>
<keyword evidence="3" id="KW-0238">DNA-binding</keyword>
<comment type="subcellular location">
    <subcellularLocation>
        <location evidence="1">Nucleus</location>
    </subcellularLocation>
</comment>
<dbReference type="GO" id="GO:0000724">
    <property type="term" value="P:double-strand break repair via homologous recombination"/>
    <property type="evidence" value="ECO:0007669"/>
    <property type="project" value="TreeGrafter"/>
</dbReference>
<evidence type="ECO:0000256" key="1">
    <source>
        <dbReference type="ARBA" id="ARBA00004123"/>
    </source>
</evidence>
<comment type="similarity">
    <text evidence="2">Belongs to the replication factor A protein 2 family.</text>
</comment>